<evidence type="ECO:0000313" key="8">
    <source>
        <dbReference type="Proteomes" id="UP001161691"/>
    </source>
</evidence>
<comment type="subcellular location">
    <subcellularLocation>
        <location evidence="1">Membrane</location>
        <topology evidence="1">Multi-pass membrane protein</topology>
    </subcellularLocation>
</comment>
<feature type="transmembrane region" description="Helical" evidence="5">
    <location>
        <begin position="47"/>
        <end position="74"/>
    </location>
</feature>
<keyword evidence="8" id="KW-1185">Reference proteome</keyword>
<gene>
    <name evidence="7" type="ORF">KB449_19090</name>
</gene>
<feature type="transmembrane region" description="Helical" evidence="5">
    <location>
        <begin position="290"/>
        <end position="310"/>
    </location>
</feature>
<evidence type="ECO:0000256" key="5">
    <source>
        <dbReference type="SAM" id="Phobius"/>
    </source>
</evidence>
<dbReference type="InterPro" id="IPR052706">
    <property type="entry name" value="Membrane-Transporter-like"/>
</dbReference>
<evidence type="ECO:0000256" key="1">
    <source>
        <dbReference type="ARBA" id="ARBA00004141"/>
    </source>
</evidence>
<dbReference type="Proteomes" id="UP001161691">
    <property type="component" value="Unassembled WGS sequence"/>
</dbReference>
<dbReference type="Pfam" id="PF01740">
    <property type="entry name" value="STAS"/>
    <property type="match status" value="1"/>
</dbReference>
<dbReference type="PANTHER" id="PTHR43310">
    <property type="entry name" value="SULFATE TRANSPORTER YBAR-RELATED"/>
    <property type="match status" value="1"/>
</dbReference>
<accession>A0ABT6TJR9</accession>
<dbReference type="InterPro" id="IPR011547">
    <property type="entry name" value="SLC26A/SulP_dom"/>
</dbReference>
<feature type="domain" description="STAS" evidence="6">
    <location>
        <begin position="384"/>
        <end position="467"/>
    </location>
</feature>
<keyword evidence="3 5" id="KW-1133">Transmembrane helix</keyword>
<keyword evidence="2 5" id="KW-0812">Transmembrane</keyword>
<evidence type="ECO:0000256" key="4">
    <source>
        <dbReference type="ARBA" id="ARBA00023136"/>
    </source>
</evidence>
<dbReference type="RefSeq" id="WP_282909893.1">
    <property type="nucleotide sequence ID" value="NZ_JAGRPV010000001.1"/>
</dbReference>
<feature type="transmembrane region" description="Helical" evidence="5">
    <location>
        <begin position="142"/>
        <end position="159"/>
    </location>
</feature>
<dbReference type="PROSITE" id="PS50801">
    <property type="entry name" value="STAS"/>
    <property type="match status" value="1"/>
</dbReference>
<reference evidence="7" key="1">
    <citation type="submission" date="2023-04" db="EMBL/GenBank/DDBJ databases">
        <title>Comparative genomic analysis of Cohnella hashimotonis sp. nov., isolated from the International Space Station.</title>
        <authorList>
            <person name="Venkateswaran K."/>
            <person name="Simpson A."/>
        </authorList>
    </citation>
    <scope>NUCLEOTIDE SEQUENCE</scope>
    <source>
        <strain evidence="7">F6_2S_P_1</strain>
    </source>
</reference>
<keyword evidence="4 5" id="KW-0472">Membrane</keyword>
<evidence type="ECO:0000259" key="6">
    <source>
        <dbReference type="PROSITE" id="PS50801"/>
    </source>
</evidence>
<comment type="caution">
    <text evidence="7">The sequence shown here is derived from an EMBL/GenBank/DDBJ whole genome shotgun (WGS) entry which is preliminary data.</text>
</comment>
<evidence type="ECO:0000313" key="7">
    <source>
        <dbReference type="EMBL" id="MDI4647091.1"/>
    </source>
</evidence>
<dbReference type="Gene3D" id="3.30.750.24">
    <property type="entry name" value="STAS domain"/>
    <property type="match status" value="1"/>
</dbReference>
<dbReference type="EMBL" id="JAGRPV010000001">
    <property type="protein sequence ID" value="MDI4647091.1"/>
    <property type="molecule type" value="Genomic_DNA"/>
</dbReference>
<protein>
    <submittedName>
        <fullName evidence="7">SulP family inorganic anion transporter</fullName>
    </submittedName>
</protein>
<dbReference type="Pfam" id="PF00916">
    <property type="entry name" value="Sulfate_transp"/>
    <property type="match status" value="2"/>
</dbReference>
<evidence type="ECO:0000256" key="3">
    <source>
        <dbReference type="ARBA" id="ARBA00022989"/>
    </source>
</evidence>
<feature type="transmembrane region" description="Helical" evidence="5">
    <location>
        <begin position="112"/>
        <end position="130"/>
    </location>
</feature>
<feature type="transmembrane region" description="Helical" evidence="5">
    <location>
        <begin position="347"/>
        <end position="379"/>
    </location>
</feature>
<dbReference type="SUPFAM" id="SSF52091">
    <property type="entry name" value="SpoIIaa-like"/>
    <property type="match status" value="1"/>
</dbReference>
<name>A0ABT6TJR9_9BACL</name>
<feature type="transmembrane region" description="Helical" evidence="5">
    <location>
        <begin position="165"/>
        <end position="186"/>
    </location>
</feature>
<dbReference type="PANTHER" id="PTHR43310:SF1">
    <property type="entry name" value="SULFATE TRANSPORTER YBAR-RELATED"/>
    <property type="match status" value="1"/>
</dbReference>
<organism evidence="7 8">
    <name type="scientific">Cohnella hashimotonis</name>
    <dbReference type="NCBI Taxonomy" id="2826895"/>
    <lineage>
        <taxon>Bacteria</taxon>
        <taxon>Bacillati</taxon>
        <taxon>Bacillota</taxon>
        <taxon>Bacilli</taxon>
        <taxon>Bacillales</taxon>
        <taxon>Paenibacillaceae</taxon>
        <taxon>Cohnella</taxon>
    </lineage>
</organism>
<dbReference type="InterPro" id="IPR002645">
    <property type="entry name" value="STAS_dom"/>
</dbReference>
<sequence>MLGKQSFFSNWKVQVLAGITTSLAVIPDSLAFSFMAGVHPNVGFYTSIIILLVITVLGARGGMISASAGSMAVLMTTLVAGHGLQYLFAATILTGLLQLAMGLLRVGRWMNFVSRAVVTGFINALAIFIFMAQLQNFRGQPWGAFAMAGVTLVIVFLFPRLNKTIPSPLFAVVVMSVAAWAFHIPLQRVSDVAQLSSALPGFGLPQVPLTWETFRVILPYALSLAIVGTTETLLTQDFLDKLTSEKTDKNKEIRGQGIANAASGFFGGMAGCALVAESVLNVKLGGKGRLSMLTAGLFLLSLVLVFGSVLNYIPMSVLAGVMIMICVQIFDWGSLKNIRRIPKSETTIMLTTMVAALLTHDLAIGVFAGVLLNLVLFVVQMSRIHVTSERTGTTLTYAVTGHLFFGSSPMLREKIELPSDETAVTIDLSRASVWDHYAERDIESLLDDFRLQKKSVRLIRKESGAIS</sequence>
<feature type="transmembrane region" description="Helical" evidence="5">
    <location>
        <begin position="86"/>
        <end position="106"/>
    </location>
</feature>
<proteinExistence type="predicted"/>
<dbReference type="InterPro" id="IPR036513">
    <property type="entry name" value="STAS_dom_sf"/>
</dbReference>
<evidence type="ECO:0000256" key="2">
    <source>
        <dbReference type="ARBA" id="ARBA00022692"/>
    </source>
</evidence>